<feature type="region of interest" description="Disordered" evidence="1">
    <location>
        <begin position="29"/>
        <end position="69"/>
    </location>
</feature>
<protein>
    <submittedName>
        <fullName evidence="3">Uncharacterized protein</fullName>
    </submittedName>
</protein>
<feature type="compositionally biased region" description="Basic and acidic residues" evidence="1">
    <location>
        <begin position="40"/>
        <end position="52"/>
    </location>
</feature>
<dbReference type="Proteomes" id="UP001642540">
    <property type="component" value="Unassembled WGS sequence"/>
</dbReference>
<accession>A0ABP1S9W5</accession>
<feature type="compositionally biased region" description="Basic and acidic residues" evidence="1">
    <location>
        <begin position="358"/>
        <end position="387"/>
    </location>
</feature>
<dbReference type="EMBL" id="CAXLJM020000075">
    <property type="protein sequence ID" value="CAL8129014.1"/>
    <property type="molecule type" value="Genomic_DNA"/>
</dbReference>
<gene>
    <name evidence="2" type="ORF">ODALV1_LOCUS22774</name>
    <name evidence="3" type="ORF">ODALV1_LOCUS31516</name>
</gene>
<evidence type="ECO:0000313" key="3">
    <source>
        <dbReference type="EMBL" id="CAL8148732.1"/>
    </source>
</evidence>
<dbReference type="SUPFAM" id="SSF51283">
    <property type="entry name" value="dUTPase-like"/>
    <property type="match status" value="1"/>
</dbReference>
<evidence type="ECO:0000313" key="2">
    <source>
        <dbReference type="EMBL" id="CAL8129014.1"/>
    </source>
</evidence>
<comment type="caution">
    <text evidence="3">The sequence shown here is derived from an EMBL/GenBank/DDBJ whole genome shotgun (WGS) entry which is preliminary data.</text>
</comment>
<keyword evidence="4" id="KW-1185">Reference proteome</keyword>
<organism evidence="3 4">
    <name type="scientific">Orchesella dallaii</name>
    <dbReference type="NCBI Taxonomy" id="48710"/>
    <lineage>
        <taxon>Eukaryota</taxon>
        <taxon>Metazoa</taxon>
        <taxon>Ecdysozoa</taxon>
        <taxon>Arthropoda</taxon>
        <taxon>Hexapoda</taxon>
        <taxon>Collembola</taxon>
        <taxon>Entomobryomorpha</taxon>
        <taxon>Entomobryoidea</taxon>
        <taxon>Orchesellidae</taxon>
        <taxon>Orchesellinae</taxon>
        <taxon>Orchesella</taxon>
    </lineage>
</organism>
<feature type="compositionally biased region" description="Polar residues" evidence="1">
    <location>
        <begin position="388"/>
        <end position="397"/>
    </location>
</feature>
<dbReference type="EMBL" id="CAXLJM020000174">
    <property type="protein sequence ID" value="CAL8148732.1"/>
    <property type="molecule type" value="Genomic_DNA"/>
</dbReference>
<feature type="region of interest" description="Disordered" evidence="1">
    <location>
        <begin position="414"/>
        <end position="435"/>
    </location>
</feature>
<dbReference type="Gene3D" id="2.70.40.10">
    <property type="match status" value="1"/>
</dbReference>
<name>A0ABP1S9W5_9HEXA</name>
<evidence type="ECO:0000313" key="4">
    <source>
        <dbReference type="Proteomes" id="UP001642540"/>
    </source>
</evidence>
<evidence type="ECO:0000256" key="1">
    <source>
        <dbReference type="SAM" id="MobiDB-lite"/>
    </source>
</evidence>
<reference evidence="3 4" key="1">
    <citation type="submission" date="2024-08" db="EMBL/GenBank/DDBJ databases">
        <authorList>
            <person name="Cucini C."/>
            <person name="Frati F."/>
        </authorList>
    </citation>
    <scope>NUCLEOTIDE SEQUENCE [LARGE SCALE GENOMIC DNA]</scope>
</reference>
<dbReference type="InterPro" id="IPR036157">
    <property type="entry name" value="dUTPase-like_sf"/>
</dbReference>
<feature type="region of interest" description="Disordered" evidence="1">
    <location>
        <begin position="351"/>
        <end position="402"/>
    </location>
</feature>
<sequence>MESPAKENAVPISKPEVVSKIEATIPIISEKESSSNGMDAKTEKTPLEETYKEPTLGSGTKFDNEEDGALPELPQEIEEFKNPRLGEPLADGDSEKLAGDGDLDEILREALTSPLFEINGLELEEQLANSTKKGYGGDEPMDQAAWGSLPNNERLEANSGELGMSYRTLNMDMFGFAPPSSRNLGHVRYSLVSDNAKPLTKALSFEGAWKVASSENLCIPPGRTYNVETGILMYIGPNTYMQTDICGESPVQVKGSILDDYDFGMLRIVINNPTNENQFIKIGDVVANLIFTNLSFPEPTLTKEEQMRAYLEILQKSRNINRFPKSSKMGTTTLFPVLGSQNLVVDNADTQGDSLETSEAKRRSDNQKKDNLEANKEVVGEKTKETLQNEVSTSTITRSDEEDKFVDDTLEAALDSSKKTDSNVKSAGKHRWVVE</sequence>
<proteinExistence type="predicted"/>